<proteinExistence type="inferred from homology"/>
<evidence type="ECO:0000259" key="3">
    <source>
        <dbReference type="Pfam" id="PF21057"/>
    </source>
</evidence>
<gene>
    <name evidence="4" type="ORF">B4U80_07632</name>
</gene>
<dbReference type="GO" id="GO:0005829">
    <property type="term" value="C:cytosol"/>
    <property type="evidence" value="ECO:0007669"/>
    <property type="project" value="TreeGrafter"/>
</dbReference>
<evidence type="ECO:0000313" key="5">
    <source>
        <dbReference type="Proteomes" id="UP000288716"/>
    </source>
</evidence>
<dbReference type="InterPro" id="IPR008493">
    <property type="entry name" value="Hikeshi-like_N"/>
</dbReference>
<dbReference type="GO" id="GO:0030544">
    <property type="term" value="F:Hsp70 protein binding"/>
    <property type="evidence" value="ECO:0007669"/>
    <property type="project" value="TreeGrafter"/>
</dbReference>
<dbReference type="Pfam" id="PF05603">
    <property type="entry name" value="Hikeshi-like_N"/>
    <property type="match status" value="1"/>
</dbReference>
<accession>A0A443SFT9</accession>
<evidence type="ECO:0000256" key="1">
    <source>
        <dbReference type="ARBA" id="ARBA00006623"/>
    </source>
</evidence>
<dbReference type="GO" id="GO:0061608">
    <property type="term" value="F:nuclear import signal receptor activity"/>
    <property type="evidence" value="ECO:0007669"/>
    <property type="project" value="TreeGrafter"/>
</dbReference>
<evidence type="ECO:0000313" key="4">
    <source>
        <dbReference type="EMBL" id="RWS26393.1"/>
    </source>
</evidence>
<dbReference type="STRING" id="299467.A0A443SFT9"/>
<comment type="similarity">
    <text evidence="1">Belongs to the OPI10 family.</text>
</comment>
<dbReference type="VEuPathDB" id="VectorBase:LDEU005647"/>
<evidence type="ECO:0000259" key="2">
    <source>
        <dbReference type="Pfam" id="PF05603"/>
    </source>
</evidence>
<reference evidence="4 5" key="1">
    <citation type="journal article" date="2018" name="Gigascience">
        <title>Genomes of trombidid mites reveal novel predicted allergens and laterally-transferred genes associated with secondary metabolism.</title>
        <authorList>
            <person name="Dong X."/>
            <person name="Chaisiri K."/>
            <person name="Xia D."/>
            <person name="Armstrong S.D."/>
            <person name="Fang Y."/>
            <person name="Donnelly M.J."/>
            <person name="Kadowaki T."/>
            <person name="McGarry J.W."/>
            <person name="Darby A.C."/>
            <person name="Makepeace B.L."/>
        </authorList>
    </citation>
    <scope>NUCLEOTIDE SEQUENCE [LARGE SCALE GENOMIC DNA]</scope>
    <source>
        <strain evidence="4">UoL-UT</strain>
    </source>
</reference>
<dbReference type="Pfam" id="PF21057">
    <property type="entry name" value="Hikeshi-like_C"/>
    <property type="match status" value="1"/>
</dbReference>
<feature type="domain" description="Hikeshi-like C-terminal" evidence="3">
    <location>
        <begin position="139"/>
        <end position="195"/>
    </location>
</feature>
<sequence>MSTFGIIVSGRLVQTEFESVDNGKFLITIPEADSINHIVVFLTGSQPLPVGYGASVYFSWPDPNAPPTWLFLGHISNDKPSAIFKITKLKGGADETVNPFGYVQQIVSHVAQIGISVEPLGQIEQLTPVTNVNPVNANSFVLYATKTAENLFNYVTSFGQEVNNSGEQYIPLSTIRQWYENYLRKLQLNPNFWKN</sequence>
<dbReference type="AlphaFoldDB" id="A0A443SFT9"/>
<dbReference type="PANTHER" id="PTHR12925:SF0">
    <property type="entry name" value="PROTEIN HIKESHI"/>
    <property type="match status" value="1"/>
</dbReference>
<feature type="domain" description="Hikeshi-like N-terminal" evidence="2">
    <location>
        <begin position="7"/>
        <end position="129"/>
    </location>
</feature>
<comment type="caution">
    <text evidence="4">The sequence shown here is derived from an EMBL/GenBank/DDBJ whole genome shotgun (WGS) entry which is preliminary data.</text>
</comment>
<protein>
    <submittedName>
        <fullName evidence="4">Protein OPI10-like protein</fullName>
    </submittedName>
</protein>
<dbReference type="Proteomes" id="UP000288716">
    <property type="component" value="Unassembled WGS sequence"/>
</dbReference>
<organism evidence="4 5">
    <name type="scientific">Leptotrombidium deliense</name>
    <dbReference type="NCBI Taxonomy" id="299467"/>
    <lineage>
        <taxon>Eukaryota</taxon>
        <taxon>Metazoa</taxon>
        <taxon>Ecdysozoa</taxon>
        <taxon>Arthropoda</taxon>
        <taxon>Chelicerata</taxon>
        <taxon>Arachnida</taxon>
        <taxon>Acari</taxon>
        <taxon>Acariformes</taxon>
        <taxon>Trombidiformes</taxon>
        <taxon>Prostigmata</taxon>
        <taxon>Anystina</taxon>
        <taxon>Parasitengona</taxon>
        <taxon>Trombiculoidea</taxon>
        <taxon>Trombiculidae</taxon>
        <taxon>Leptotrombidium</taxon>
    </lineage>
</organism>
<keyword evidence="5" id="KW-1185">Reference proteome</keyword>
<dbReference type="EMBL" id="NCKV01002797">
    <property type="protein sequence ID" value="RWS26393.1"/>
    <property type="molecule type" value="Genomic_DNA"/>
</dbReference>
<dbReference type="InterPro" id="IPR031318">
    <property type="entry name" value="OPI10"/>
</dbReference>
<dbReference type="InterPro" id="IPR048364">
    <property type="entry name" value="Hikeshi-like_C"/>
</dbReference>
<name>A0A443SFT9_9ACAR</name>
<dbReference type="GO" id="GO:0005634">
    <property type="term" value="C:nucleus"/>
    <property type="evidence" value="ECO:0007669"/>
    <property type="project" value="TreeGrafter"/>
</dbReference>
<dbReference type="OrthoDB" id="10248398at2759"/>
<dbReference type="PANTHER" id="PTHR12925">
    <property type="entry name" value="HIKESHI FAMILY MEMBER"/>
    <property type="match status" value="1"/>
</dbReference>
<dbReference type="GO" id="GO:0006606">
    <property type="term" value="P:protein import into nucleus"/>
    <property type="evidence" value="ECO:0007669"/>
    <property type="project" value="TreeGrafter"/>
</dbReference>